<protein>
    <recommendedName>
        <fullName evidence="3">Transposase</fullName>
    </recommendedName>
</protein>
<dbReference type="STRING" id="658187.LDG_5009"/>
<evidence type="ECO:0000313" key="2">
    <source>
        <dbReference type="Proteomes" id="UP000002770"/>
    </source>
</evidence>
<name>G9EIK4_9GAMM</name>
<proteinExistence type="predicted"/>
<keyword evidence="2" id="KW-1185">Reference proteome</keyword>
<evidence type="ECO:0008006" key="3">
    <source>
        <dbReference type="Google" id="ProtNLM"/>
    </source>
</evidence>
<evidence type="ECO:0000313" key="1">
    <source>
        <dbReference type="EMBL" id="EHL32772.1"/>
    </source>
</evidence>
<accession>G9EIK4</accession>
<dbReference type="Proteomes" id="UP000002770">
    <property type="component" value="Unassembled WGS sequence"/>
</dbReference>
<dbReference type="HOGENOM" id="CLU_151804_4_2_6"/>
<dbReference type="EMBL" id="JH413793">
    <property type="protein sequence ID" value="EHL32772.1"/>
    <property type="molecule type" value="Genomic_DNA"/>
</dbReference>
<dbReference type="NCBIfam" id="NF047593">
    <property type="entry name" value="IS66_ISAeme5_TnpA"/>
    <property type="match status" value="1"/>
</dbReference>
<dbReference type="AlphaFoldDB" id="G9EIK4"/>
<dbReference type="eggNOG" id="COG2963">
    <property type="taxonomic scope" value="Bacteria"/>
</dbReference>
<sequence length="105" mass="12004">MNTQSPHHQIWQEHIRAWEKSGLSQKAYCNEQGIKLATFGLWRKRLRTPEQERISFIKASPRAQEEGTPGNVVLQLVLPNGVRLGLNEDINEQLLHQVLHFAGAL</sequence>
<dbReference type="RefSeq" id="WP_006869001.1">
    <property type="nucleotide sequence ID" value="NZ_JH413793.1"/>
</dbReference>
<organism evidence="1 2">
    <name type="scientific">Legionella drancourtii LLAP12</name>
    <dbReference type="NCBI Taxonomy" id="658187"/>
    <lineage>
        <taxon>Bacteria</taxon>
        <taxon>Pseudomonadati</taxon>
        <taxon>Pseudomonadota</taxon>
        <taxon>Gammaproteobacteria</taxon>
        <taxon>Legionellales</taxon>
        <taxon>Legionellaceae</taxon>
        <taxon>Legionella</taxon>
    </lineage>
</organism>
<dbReference type="OrthoDB" id="5651872at2"/>
<gene>
    <name evidence="1" type="ORF">LDG_5009</name>
</gene>
<dbReference type="InParanoid" id="G9EIK4"/>
<reference evidence="1 2" key="1">
    <citation type="journal article" date="2011" name="BMC Genomics">
        <title>Insight into cross-talk between intra-amoebal pathogens.</title>
        <authorList>
            <person name="Gimenez G."/>
            <person name="Bertelli C."/>
            <person name="Moliner C."/>
            <person name="Robert C."/>
            <person name="Raoult D."/>
            <person name="Fournier P.E."/>
            <person name="Greub G."/>
        </authorList>
    </citation>
    <scope>NUCLEOTIDE SEQUENCE [LARGE SCALE GENOMIC DNA]</scope>
    <source>
        <strain evidence="1 2">LLAP12</strain>
    </source>
</reference>